<evidence type="ECO:0000313" key="2">
    <source>
        <dbReference type="Proteomes" id="UP000663868"/>
    </source>
</evidence>
<protein>
    <submittedName>
        <fullName evidence="1">Uncharacterized protein</fullName>
    </submittedName>
</protein>
<feature type="non-terminal residue" evidence="1">
    <location>
        <position position="93"/>
    </location>
</feature>
<dbReference type="AlphaFoldDB" id="A0A819N653"/>
<proteinExistence type="predicted"/>
<dbReference type="Proteomes" id="UP000663868">
    <property type="component" value="Unassembled WGS sequence"/>
</dbReference>
<organism evidence="1 2">
    <name type="scientific">Adineta steineri</name>
    <dbReference type="NCBI Taxonomy" id="433720"/>
    <lineage>
        <taxon>Eukaryota</taxon>
        <taxon>Metazoa</taxon>
        <taxon>Spiralia</taxon>
        <taxon>Gnathifera</taxon>
        <taxon>Rotifera</taxon>
        <taxon>Eurotatoria</taxon>
        <taxon>Bdelloidea</taxon>
        <taxon>Adinetida</taxon>
        <taxon>Adinetidae</taxon>
        <taxon>Adineta</taxon>
    </lineage>
</organism>
<name>A0A819N653_9BILA</name>
<gene>
    <name evidence="1" type="ORF">KXQ929_LOCUS27953</name>
</gene>
<dbReference type="EMBL" id="CAJOBB010002703">
    <property type="protein sequence ID" value="CAF3991822.1"/>
    <property type="molecule type" value="Genomic_DNA"/>
</dbReference>
<accession>A0A819N653</accession>
<evidence type="ECO:0000313" key="1">
    <source>
        <dbReference type="EMBL" id="CAF3991822.1"/>
    </source>
</evidence>
<sequence length="93" mass="10583">MTEASNEQVTVAENTLSTIQRFEFPTVYQECYQIEVITNDKQSYSSDAEYSKIPLYQLLDQIVLDKYSDFHGGVQAASILAQDSVHSKLEPWS</sequence>
<comment type="caution">
    <text evidence="1">The sequence shown here is derived from an EMBL/GenBank/DDBJ whole genome shotgun (WGS) entry which is preliminary data.</text>
</comment>
<reference evidence="1" key="1">
    <citation type="submission" date="2021-02" db="EMBL/GenBank/DDBJ databases">
        <authorList>
            <person name="Nowell W R."/>
        </authorList>
    </citation>
    <scope>NUCLEOTIDE SEQUENCE</scope>
</reference>